<feature type="region of interest" description="Disordered" evidence="1">
    <location>
        <begin position="307"/>
        <end position="343"/>
    </location>
</feature>
<evidence type="ECO:0000313" key="3">
    <source>
        <dbReference type="Proteomes" id="UP001222325"/>
    </source>
</evidence>
<gene>
    <name evidence="2" type="ORF">B0H15DRAFT_952257</name>
</gene>
<feature type="compositionally biased region" description="Basic and acidic residues" evidence="1">
    <location>
        <begin position="314"/>
        <end position="330"/>
    </location>
</feature>
<protein>
    <submittedName>
        <fullName evidence="2">Uncharacterized protein</fullName>
    </submittedName>
</protein>
<dbReference type="AlphaFoldDB" id="A0AAD6TZH9"/>
<reference evidence="2" key="1">
    <citation type="submission" date="2023-03" db="EMBL/GenBank/DDBJ databases">
        <title>Massive genome expansion in bonnet fungi (Mycena s.s.) driven by repeated elements and novel gene families across ecological guilds.</title>
        <authorList>
            <consortium name="Lawrence Berkeley National Laboratory"/>
            <person name="Harder C.B."/>
            <person name="Miyauchi S."/>
            <person name="Viragh M."/>
            <person name="Kuo A."/>
            <person name="Thoen E."/>
            <person name="Andreopoulos B."/>
            <person name="Lu D."/>
            <person name="Skrede I."/>
            <person name="Drula E."/>
            <person name="Henrissat B."/>
            <person name="Morin E."/>
            <person name="Kohler A."/>
            <person name="Barry K."/>
            <person name="LaButti K."/>
            <person name="Morin E."/>
            <person name="Salamov A."/>
            <person name="Lipzen A."/>
            <person name="Mereny Z."/>
            <person name="Hegedus B."/>
            <person name="Baldrian P."/>
            <person name="Stursova M."/>
            <person name="Weitz H."/>
            <person name="Taylor A."/>
            <person name="Grigoriev I.V."/>
            <person name="Nagy L.G."/>
            <person name="Martin F."/>
            <person name="Kauserud H."/>
        </authorList>
    </citation>
    <scope>NUCLEOTIDE SEQUENCE</scope>
    <source>
        <strain evidence="2">CBHHK173m</strain>
    </source>
</reference>
<dbReference type="Proteomes" id="UP001222325">
    <property type="component" value="Unassembled WGS sequence"/>
</dbReference>
<name>A0AAD6TZH9_9AGAR</name>
<organism evidence="2 3">
    <name type="scientific">Mycena belliarum</name>
    <dbReference type="NCBI Taxonomy" id="1033014"/>
    <lineage>
        <taxon>Eukaryota</taxon>
        <taxon>Fungi</taxon>
        <taxon>Dikarya</taxon>
        <taxon>Basidiomycota</taxon>
        <taxon>Agaricomycotina</taxon>
        <taxon>Agaricomycetes</taxon>
        <taxon>Agaricomycetidae</taxon>
        <taxon>Agaricales</taxon>
        <taxon>Marasmiineae</taxon>
        <taxon>Mycenaceae</taxon>
        <taxon>Mycena</taxon>
    </lineage>
</organism>
<sequence>MCDSCIKFPAEVFLPTTTFYCPHCWDKGDPRIPNLDAQGTRPGNMQPYQGLFLNGKPLPLLNYSAKSTLRSHWPITDTANFLIISIRLEGMKEEGDPAVLAAHHISPYYKNPPLRFASFSYNLASPKAAISYDNRIENLAEELLTSNLSPDKVVVFISTHTTPSKGLIHIAPGGEAAETADLVLRRLIPSTLQEVIRKANTSMLFLLACGAINAAPTREQVHKFVQESGFKYGVGFTVDKFIPAEANTFIQEMVATFCISAHSKRFSRLLVSHYDLGAHTDIIVYFAGDQIFRYAWTHPTVHMASPYHSNVPNQERRATKTNEQNSRDSGPRPSAWVGNPQRDERGGVMRTAALPREWVWVSVGGLFVL</sequence>
<dbReference type="EMBL" id="JARJCN010000043">
    <property type="protein sequence ID" value="KAJ7082874.1"/>
    <property type="molecule type" value="Genomic_DNA"/>
</dbReference>
<evidence type="ECO:0000313" key="2">
    <source>
        <dbReference type="EMBL" id="KAJ7082874.1"/>
    </source>
</evidence>
<accession>A0AAD6TZH9</accession>
<proteinExistence type="predicted"/>
<keyword evidence="3" id="KW-1185">Reference proteome</keyword>
<comment type="caution">
    <text evidence="2">The sequence shown here is derived from an EMBL/GenBank/DDBJ whole genome shotgun (WGS) entry which is preliminary data.</text>
</comment>
<evidence type="ECO:0000256" key="1">
    <source>
        <dbReference type="SAM" id="MobiDB-lite"/>
    </source>
</evidence>